<evidence type="ECO:0000259" key="1">
    <source>
        <dbReference type="Pfam" id="PF00561"/>
    </source>
</evidence>
<comment type="caution">
    <text evidence="2">The sequence shown here is derived from an EMBL/GenBank/DDBJ whole genome shotgun (WGS) entry which is preliminary data.</text>
</comment>
<dbReference type="PANTHER" id="PTHR46438">
    <property type="entry name" value="ALPHA/BETA-HYDROLASES SUPERFAMILY PROTEIN"/>
    <property type="match status" value="1"/>
</dbReference>
<dbReference type="PANTHER" id="PTHR46438:SF11">
    <property type="entry name" value="LIPASE-RELATED"/>
    <property type="match status" value="1"/>
</dbReference>
<dbReference type="Proteomes" id="UP000018890">
    <property type="component" value="Unassembled WGS sequence"/>
</dbReference>
<proteinExistence type="predicted"/>
<dbReference type="GO" id="GO:0016787">
    <property type="term" value="F:hydrolase activity"/>
    <property type="evidence" value="ECO:0007669"/>
    <property type="project" value="UniProtKB-KW"/>
</dbReference>
<evidence type="ECO:0000313" key="3">
    <source>
        <dbReference type="Proteomes" id="UP000018890"/>
    </source>
</evidence>
<dbReference type="OrthoDB" id="9797695at2"/>
<dbReference type="EMBL" id="BAUT01000053">
    <property type="protein sequence ID" value="GAE27501.1"/>
    <property type="molecule type" value="Genomic_DNA"/>
</dbReference>
<dbReference type="PRINTS" id="PR00412">
    <property type="entry name" value="EPOXHYDRLASE"/>
</dbReference>
<feature type="domain" description="AB hydrolase-1" evidence="1">
    <location>
        <begin position="27"/>
        <end position="260"/>
    </location>
</feature>
<dbReference type="AlphaFoldDB" id="W4Q609"/>
<dbReference type="SUPFAM" id="SSF53474">
    <property type="entry name" value="alpha/beta-Hydrolases"/>
    <property type="match status" value="1"/>
</dbReference>
<dbReference type="Gene3D" id="3.40.50.1820">
    <property type="entry name" value="alpha/beta hydrolase"/>
    <property type="match status" value="1"/>
</dbReference>
<dbReference type="PRINTS" id="PR00111">
    <property type="entry name" value="ABHYDROLASE"/>
</dbReference>
<protein>
    <submittedName>
        <fullName evidence="2">Alpha/beta hydrolase fold protein</fullName>
    </submittedName>
</protein>
<name>W4Q609_9BACI</name>
<dbReference type="InterPro" id="IPR000639">
    <property type="entry name" value="Epox_hydrolase-like"/>
</dbReference>
<accession>W4Q609</accession>
<evidence type="ECO:0000313" key="2">
    <source>
        <dbReference type="EMBL" id="GAE27501.1"/>
    </source>
</evidence>
<keyword evidence="3" id="KW-1185">Reference proteome</keyword>
<dbReference type="RefSeq" id="WP_034748844.1">
    <property type="nucleotide sequence ID" value="NZ_BAUT01000053.1"/>
</dbReference>
<organism evidence="2 3">
    <name type="scientific">Halalkalibacter wakoensis JCM 9140</name>
    <dbReference type="NCBI Taxonomy" id="1236970"/>
    <lineage>
        <taxon>Bacteria</taxon>
        <taxon>Bacillati</taxon>
        <taxon>Bacillota</taxon>
        <taxon>Bacilli</taxon>
        <taxon>Bacillales</taxon>
        <taxon>Bacillaceae</taxon>
        <taxon>Halalkalibacter</taxon>
    </lineage>
</organism>
<dbReference type="InterPro" id="IPR029058">
    <property type="entry name" value="AB_hydrolase_fold"/>
</dbReference>
<sequence>MIDDLKKETIKLLNVNVYCEYAFTNKPPILLIHGFVSSTYTFNRLIPQLIKDFSVIAIDLPGFGRSEKSKSFVYSFENYAQLINECLNYFHVDRVTVVGHSMGGQIALYTAKAFPEKVKKLILIGSSGYLKPAKKSLIYCSYLPFFRYFVERYIRKKDVKKSLENVVYNQTVIHKEMMDEFTRPLSEKNFYVALLKLLRDREGDLSSLQLKEIAIPTLLIWGEEDKVVPVSIGRRLLSDLPEAELITYEKTGHLVTEEKPTEVYNHIIKYTS</sequence>
<keyword evidence="2" id="KW-0378">Hydrolase</keyword>
<dbReference type="InterPro" id="IPR000073">
    <property type="entry name" value="AB_hydrolase_1"/>
</dbReference>
<dbReference type="STRING" id="1236970.JCM9140_3650"/>
<dbReference type="Pfam" id="PF00561">
    <property type="entry name" value="Abhydrolase_1"/>
    <property type="match status" value="1"/>
</dbReference>
<gene>
    <name evidence="2" type="ORF">JCM9140_3650</name>
</gene>
<reference evidence="2" key="1">
    <citation type="journal article" date="2014" name="Genome Announc.">
        <title>Draft Genome Sequences of Three Alkaliphilic Bacillus Strains, Bacillus wakoensis JCM 9140T, Bacillus akibai JCM 9157T, and Bacillus hemicellulosilyticus JCM 9152T.</title>
        <authorList>
            <person name="Yuki M."/>
            <person name="Oshima K."/>
            <person name="Suda W."/>
            <person name="Oshida Y."/>
            <person name="Kitamura K."/>
            <person name="Iida T."/>
            <person name="Hattori M."/>
            <person name="Ohkuma M."/>
        </authorList>
    </citation>
    <scope>NUCLEOTIDE SEQUENCE [LARGE SCALE GENOMIC DNA]</scope>
    <source>
        <strain evidence="2">JCM 9140</strain>
    </source>
</reference>